<dbReference type="AlphaFoldDB" id="A0AAW2FCG1"/>
<keyword evidence="4 9" id="KW-0552">Olfaction</keyword>
<keyword evidence="5 9" id="KW-1133">Transmembrane helix</keyword>
<proteinExistence type="inferred from homology"/>
<evidence type="ECO:0000256" key="9">
    <source>
        <dbReference type="RuleBase" id="RU351113"/>
    </source>
</evidence>
<dbReference type="GO" id="GO:0004984">
    <property type="term" value="F:olfactory receptor activity"/>
    <property type="evidence" value="ECO:0007669"/>
    <property type="project" value="InterPro"/>
</dbReference>
<feature type="transmembrane region" description="Helical" evidence="9">
    <location>
        <begin position="31"/>
        <end position="52"/>
    </location>
</feature>
<dbReference type="PANTHER" id="PTHR21137">
    <property type="entry name" value="ODORANT RECEPTOR"/>
    <property type="match status" value="1"/>
</dbReference>
<keyword evidence="7 9" id="KW-0675">Receptor</keyword>
<evidence type="ECO:0000256" key="6">
    <source>
        <dbReference type="ARBA" id="ARBA00023136"/>
    </source>
</evidence>
<feature type="transmembrane region" description="Helical" evidence="9">
    <location>
        <begin position="119"/>
        <end position="140"/>
    </location>
</feature>
<evidence type="ECO:0000313" key="11">
    <source>
        <dbReference type="Proteomes" id="UP001430953"/>
    </source>
</evidence>
<keyword evidence="3 9" id="KW-0812">Transmembrane</keyword>
<dbReference type="EMBL" id="JADYXP020000012">
    <property type="protein sequence ID" value="KAL0112750.1"/>
    <property type="molecule type" value="Genomic_DNA"/>
</dbReference>
<dbReference type="Proteomes" id="UP001430953">
    <property type="component" value="Unassembled WGS sequence"/>
</dbReference>
<evidence type="ECO:0000313" key="10">
    <source>
        <dbReference type="EMBL" id="KAL0112750.1"/>
    </source>
</evidence>
<evidence type="ECO:0000256" key="3">
    <source>
        <dbReference type="ARBA" id="ARBA00022692"/>
    </source>
</evidence>
<protein>
    <recommendedName>
        <fullName evidence="9">Odorant receptor</fullName>
    </recommendedName>
</protein>
<keyword evidence="2 9" id="KW-0716">Sensory transduction</keyword>
<feature type="transmembrane region" description="Helical" evidence="9">
    <location>
        <begin position="253"/>
        <end position="275"/>
    </location>
</feature>
<gene>
    <name evidence="10" type="ORF">PUN28_012192</name>
</gene>
<keyword evidence="8 9" id="KW-0807">Transducer</keyword>
<accession>A0AAW2FCG1</accession>
<comment type="caution">
    <text evidence="10">The sequence shown here is derived from an EMBL/GenBank/DDBJ whole genome shotgun (WGS) entry which is preliminary data.</text>
</comment>
<sequence>MQDLVRASKLIIWNKRFLSCLGLWPCKENQFLFTLSTMYMIIYITMAVNHLIKNMRQMEIVVANLTDNVLFTMILGKMIMCKRSCKIMNKFLRSVENDFSTEMYNNVQEKTAYLYYNRIAIAFVKFSTFIAGLASVLYYLKKFFSNWSATVSGNISYELPYPVDPFFEIKDTSTYACICIYLAIAVVIIVCGYSGPDAFVLSMTLHVCGQFATLSCKVDTLLRDHENYRRHISNIVLRHHHLITLAEIIEDSFNMICLQQTLGTVILLCFTLYFTLTNSEVGEDANIIAFVLYICCVISTIFAYCYVGECLIIESTRLREAFYNSDWYNNSSSRTKLIGICMLRAEKPLMLTAGKFCMLSLNTFTSILKTSMAYLSVLRKFI</sequence>
<organism evidence="10 11">
    <name type="scientific">Cardiocondyla obscurior</name>
    <dbReference type="NCBI Taxonomy" id="286306"/>
    <lineage>
        <taxon>Eukaryota</taxon>
        <taxon>Metazoa</taxon>
        <taxon>Ecdysozoa</taxon>
        <taxon>Arthropoda</taxon>
        <taxon>Hexapoda</taxon>
        <taxon>Insecta</taxon>
        <taxon>Pterygota</taxon>
        <taxon>Neoptera</taxon>
        <taxon>Endopterygota</taxon>
        <taxon>Hymenoptera</taxon>
        <taxon>Apocrita</taxon>
        <taxon>Aculeata</taxon>
        <taxon>Formicoidea</taxon>
        <taxon>Formicidae</taxon>
        <taxon>Myrmicinae</taxon>
        <taxon>Cardiocondyla</taxon>
    </lineage>
</organism>
<evidence type="ECO:0000256" key="8">
    <source>
        <dbReference type="ARBA" id="ARBA00023224"/>
    </source>
</evidence>
<reference evidence="10 11" key="1">
    <citation type="submission" date="2023-03" db="EMBL/GenBank/DDBJ databases">
        <title>High recombination rates correlate with genetic variation in Cardiocondyla obscurior ants.</title>
        <authorList>
            <person name="Errbii M."/>
        </authorList>
    </citation>
    <scope>NUCLEOTIDE SEQUENCE [LARGE SCALE GENOMIC DNA]</scope>
    <source>
        <strain evidence="10">Alpha-2009</strain>
        <tissue evidence="10">Whole body</tissue>
    </source>
</reference>
<keyword evidence="6 9" id="KW-0472">Membrane</keyword>
<dbReference type="GO" id="GO:0005886">
    <property type="term" value="C:plasma membrane"/>
    <property type="evidence" value="ECO:0007669"/>
    <property type="project" value="UniProtKB-SubCell"/>
</dbReference>
<dbReference type="PANTHER" id="PTHR21137:SF42">
    <property type="entry name" value="ODORANT RECEPTOR 83A"/>
    <property type="match status" value="1"/>
</dbReference>
<feature type="transmembrane region" description="Helical" evidence="9">
    <location>
        <begin position="287"/>
        <end position="307"/>
    </location>
</feature>
<comment type="subcellular location">
    <subcellularLocation>
        <location evidence="9">Cell membrane</location>
        <topology evidence="9">Multi-pass membrane protein</topology>
    </subcellularLocation>
    <subcellularLocation>
        <location evidence="1">Membrane</location>
        <topology evidence="1">Multi-pass membrane protein</topology>
    </subcellularLocation>
</comment>
<dbReference type="InterPro" id="IPR004117">
    <property type="entry name" value="7tm6_olfct_rcpt"/>
</dbReference>
<comment type="caution">
    <text evidence="9">Lacks conserved residue(s) required for the propagation of feature annotation.</text>
</comment>
<evidence type="ECO:0000256" key="2">
    <source>
        <dbReference type="ARBA" id="ARBA00022606"/>
    </source>
</evidence>
<comment type="similarity">
    <text evidence="9">Belongs to the insect chemoreceptor superfamily. Heteromeric odorant receptor channel (TC 1.A.69) family.</text>
</comment>
<keyword evidence="11" id="KW-1185">Reference proteome</keyword>
<evidence type="ECO:0000256" key="7">
    <source>
        <dbReference type="ARBA" id="ARBA00023170"/>
    </source>
</evidence>
<evidence type="ECO:0000256" key="1">
    <source>
        <dbReference type="ARBA" id="ARBA00004141"/>
    </source>
</evidence>
<dbReference type="GO" id="GO:0005549">
    <property type="term" value="F:odorant binding"/>
    <property type="evidence" value="ECO:0007669"/>
    <property type="project" value="InterPro"/>
</dbReference>
<feature type="transmembrane region" description="Helical" evidence="9">
    <location>
        <begin position="173"/>
        <end position="193"/>
    </location>
</feature>
<dbReference type="GO" id="GO:0007165">
    <property type="term" value="P:signal transduction"/>
    <property type="evidence" value="ECO:0007669"/>
    <property type="project" value="UniProtKB-KW"/>
</dbReference>
<evidence type="ECO:0000256" key="4">
    <source>
        <dbReference type="ARBA" id="ARBA00022725"/>
    </source>
</evidence>
<evidence type="ECO:0000256" key="5">
    <source>
        <dbReference type="ARBA" id="ARBA00022989"/>
    </source>
</evidence>
<name>A0AAW2FCG1_9HYME</name>
<dbReference type="Pfam" id="PF02949">
    <property type="entry name" value="7tm_6"/>
    <property type="match status" value="1"/>
</dbReference>